<dbReference type="Pfam" id="PF01797">
    <property type="entry name" value="Y1_Tnp"/>
    <property type="match status" value="1"/>
</dbReference>
<dbReference type="Proteomes" id="UP000023772">
    <property type="component" value="Chromosome"/>
</dbReference>
<feature type="domain" description="Transposase IS200-like" evidence="1">
    <location>
        <begin position="11"/>
        <end position="130"/>
    </location>
</feature>
<reference evidence="2 4" key="1">
    <citation type="submission" date="2014-03" db="EMBL/GenBank/DDBJ databases">
        <title>Complete genome sequence of a deeply braunched marine Bacteroidia bacterium Draconibacterium orientale type strain FH5T.</title>
        <authorList>
            <person name="Li X."/>
            <person name="Wang X."/>
            <person name="Xie Z."/>
            <person name="Du Z."/>
            <person name="Chen G."/>
        </authorList>
    </citation>
    <scope>NUCLEOTIDE SEQUENCE [LARGE SCALE GENOMIC DNA]</scope>
    <source>
        <strain evidence="2 4">FH5</strain>
    </source>
</reference>
<dbReference type="STRING" id="1168034.FH5T_08345"/>
<dbReference type="GO" id="GO:0003677">
    <property type="term" value="F:DNA binding"/>
    <property type="evidence" value="ECO:0007669"/>
    <property type="project" value="InterPro"/>
</dbReference>
<evidence type="ECO:0000313" key="2">
    <source>
        <dbReference type="EMBL" id="AHW59595.1"/>
    </source>
</evidence>
<evidence type="ECO:0000313" key="4">
    <source>
        <dbReference type="Proteomes" id="UP000023772"/>
    </source>
</evidence>
<dbReference type="Gene3D" id="3.30.70.1290">
    <property type="entry name" value="Transposase IS200-like"/>
    <property type="match status" value="1"/>
</dbReference>
<proteinExistence type="predicted"/>
<dbReference type="PANTHER" id="PTHR33360:SF2">
    <property type="entry name" value="TRANSPOSASE FOR INSERTION SEQUENCE ELEMENT IS200"/>
    <property type="match status" value="1"/>
</dbReference>
<dbReference type="HOGENOM" id="CLU_101320_2_0_10"/>
<protein>
    <submittedName>
        <fullName evidence="2 3">Transposase</fullName>
    </submittedName>
</protein>
<dbReference type="NCBIfam" id="NF033573">
    <property type="entry name" value="transpos_IS200"/>
    <property type="match status" value="1"/>
</dbReference>
<organism evidence="3 5">
    <name type="scientific">Draconibacterium orientale</name>
    <dbReference type="NCBI Taxonomy" id="1168034"/>
    <lineage>
        <taxon>Bacteria</taxon>
        <taxon>Pseudomonadati</taxon>
        <taxon>Bacteroidota</taxon>
        <taxon>Bacteroidia</taxon>
        <taxon>Marinilabiliales</taxon>
        <taxon>Prolixibacteraceae</taxon>
        <taxon>Draconibacterium</taxon>
    </lineage>
</organism>
<sequence length="147" mass="17680">MSNFKKLSHVIYRCTYHIVWTPKYRYRILEGLVKEQLLRDIPMLLEWKSCELIEMNIQKDHIHIIVSMPPKMSLSQLMGILKGKTAIKIFKSYPQLKTKPYWGNHFWSRGYCADTIGLDEEKIKKYVKYQEEQERLEEQQRLNFGPL</sequence>
<keyword evidence="4" id="KW-1185">Reference proteome</keyword>
<dbReference type="RefSeq" id="WP_038557449.1">
    <property type="nucleotide sequence ID" value="NZ_FOHT01000002.1"/>
</dbReference>
<dbReference type="SMART" id="SM01321">
    <property type="entry name" value="Y1_Tnp"/>
    <property type="match status" value="1"/>
</dbReference>
<evidence type="ECO:0000259" key="1">
    <source>
        <dbReference type="SMART" id="SM01321"/>
    </source>
</evidence>
<evidence type="ECO:0000313" key="3">
    <source>
        <dbReference type="EMBL" id="SES83340.1"/>
    </source>
</evidence>
<dbReference type="KEGG" id="dori:FH5T_08345"/>
<accession>X5DWK7</accession>
<reference evidence="3 5" key="2">
    <citation type="submission" date="2016-10" db="EMBL/GenBank/DDBJ databases">
        <authorList>
            <person name="de Groot N.N."/>
        </authorList>
    </citation>
    <scope>NUCLEOTIDE SEQUENCE [LARGE SCALE GENOMIC DNA]</scope>
    <source>
        <strain evidence="3 5">DSM 25947</strain>
    </source>
</reference>
<dbReference type="GO" id="GO:0006313">
    <property type="term" value="P:DNA transposition"/>
    <property type="evidence" value="ECO:0007669"/>
    <property type="project" value="InterPro"/>
</dbReference>
<dbReference type="EMBL" id="FOHT01000002">
    <property type="protein sequence ID" value="SES83340.1"/>
    <property type="molecule type" value="Genomic_DNA"/>
</dbReference>
<dbReference type="OrthoDB" id="9798161at2"/>
<dbReference type="eggNOG" id="COG1943">
    <property type="taxonomic scope" value="Bacteria"/>
</dbReference>
<dbReference type="EMBL" id="CP007451">
    <property type="protein sequence ID" value="AHW59595.1"/>
    <property type="molecule type" value="Genomic_DNA"/>
</dbReference>
<dbReference type="AlphaFoldDB" id="X5DWK7"/>
<name>X5DWK7_9BACT</name>
<evidence type="ECO:0000313" key="5">
    <source>
        <dbReference type="Proteomes" id="UP000181981"/>
    </source>
</evidence>
<dbReference type="Proteomes" id="UP000181981">
    <property type="component" value="Unassembled WGS sequence"/>
</dbReference>
<dbReference type="InterPro" id="IPR002686">
    <property type="entry name" value="Transposase_17"/>
</dbReference>
<dbReference type="SUPFAM" id="SSF143422">
    <property type="entry name" value="Transposase IS200-like"/>
    <property type="match status" value="1"/>
</dbReference>
<dbReference type="GO" id="GO:0004803">
    <property type="term" value="F:transposase activity"/>
    <property type="evidence" value="ECO:0007669"/>
    <property type="project" value="InterPro"/>
</dbReference>
<dbReference type="PANTHER" id="PTHR33360">
    <property type="entry name" value="TRANSPOSASE FOR INSERTION SEQUENCE ELEMENT IS200"/>
    <property type="match status" value="1"/>
</dbReference>
<gene>
    <name evidence="2" type="ORF">FH5T_08345</name>
    <name evidence="3" type="ORF">SAMN05444285_102217</name>
</gene>
<dbReference type="InterPro" id="IPR036515">
    <property type="entry name" value="Transposase_17_sf"/>
</dbReference>